<feature type="compositionally biased region" description="Basic and acidic residues" evidence="6">
    <location>
        <begin position="569"/>
        <end position="579"/>
    </location>
</feature>
<evidence type="ECO:0000256" key="4">
    <source>
        <dbReference type="ARBA" id="ARBA00022912"/>
    </source>
</evidence>
<feature type="compositionally biased region" description="Polar residues" evidence="6">
    <location>
        <begin position="546"/>
        <end position="560"/>
    </location>
</feature>
<dbReference type="PROSITE" id="PS50157">
    <property type="entry name" value="ZINC_FINGER_C2H2_2"/>
    <property type="match status" value="1"/>
</dbReference>
<dbReference type="PROSITE" id="PS00028">
    <property type="entry name" value="ZINC_FINGER_C2H2_1"/>
    <property type="match status" value="1"/>
</dbReference>
<evidence type="ECO:0000313" key="8">
    <source>
        <dbReference type="EMBL" id="KAF7374595.1"/>
    </source>
</evidence>
<name>A0A8H6Z8Q1_9AGAR</name>
<dbReference type="GO" id="GO:0008138">
    <property type="term" value="F:protein tyrosine/serine/threonine phosphatase activity"/>
    <property type="evidence" value="ECO:0007669"/>
    <property type="project" value="TreeGrafter"/>
</dbReference>
<dbReference type="SUPFAM" id="SSF57667">
    <property type="entry name" value="beta-beta-alpha zinc fingers"/>
    <property type="match status" value="1"/>
</dbReference>
<feature type="compositionally biased region" description="Polar residues" evidence="6">
    <location>
        <begin position="582"/>
        <end position="595"/>
    </location>
</feature>
<dbReference type="GO" id="GO:0004725">
    <property type="term" value="F:protein tyrosine phosphatase activity"/>
    <property type="evidence" value="ECO:0007669"/>
    <property type="project" value="UniProtKB-EC"/>
</dbReference>
<proteinExistence type="inferred from homology"/>
<feature type="region of interest" description="Disordered" evidence="6">
    <location>
        <begin position="468"/>
        <end position="606"/>
    </location>
</feature>
<dbReference type="OrthoDB" id="2017893at2759"/>
<dbReference type="PANTHER" id="PTHR45848">
    <property type="entry name" value="DUAL SPECIFICITY PROTEIN PHOSPHATASE 12 FAMILY MEMBER"/>
    <property type="match status" value="1"/>
</dbReference>
<comment type="similarity">
    <text evidence="1">Belongs to the protein-tyrosine phosphatase family. Non-receptor class dual specificity subfamily.</text>
</comment>
<keyword evidence="4" id="KW-0904">Protein phosphatase</keyword>
<dbReference type="AlphaFoldDB" id="A0A8H6Z8Q1"/>
<evidence type="ECO:0000256" key="1">
    <source>
        <dbReference type="ARBA" id="ARBA00008601"/>
    </source>
</evidence>
<dbReference type="InterPro" id="IPR013087">
    <property type="entry name" value="Znf_C2H2_type"/>
</dbReference>
<dbReference type="Gene3D" id="3.30.160.60">
    <property type="entry name" value="Classic Zinc Finger"/>
    <property type="match status" value="1"/>
</dbReference>
<organism evidence="8 9">
    <name type="scientific">Mycena sanguinolenta</name>
    <dbReference type="NCBI Taxonomy" id="230812"/>
    <lineage>
        <taxon>Eukaryota</taxon>
        <taxon>Fungi</taxon>
        <taxon>Dikarya</taxon>
        <taxon>Basidiomycota</taxon>
        <taxon>Agaricomycotina</taxon>
        <taxon>Agaricomycetes</taxon>
        <taxon>Agaricomycetidae</taxon>
        <taxon>Agaricales</taxon>
        <taxon>Marasmiineae</taxon>
        <taxon>Mycenaceae</taxon>
        <taxon>Mycena</taxon>
    </lineage>
</organism>
<dbReference type="SMART" id="SM00195">
    <property type="entry name" value="DSPc"/>
    <property type="match status" value="1"/>
</dbReference>
<feature type="region of interest" description="Disordered" evidence="6">
    <location>
        <begin position="843"/>
        <end position="875"/>
    </location>
</feature>
<dbReference type="InterPro" id="IPR029021">
    <property type="entry name" value="Prot-tyrosine_phosphatase-like"/>
</dbReference>
<evidence type="ECO:0000259" key="7">
    <source>
        <dbReference type="PROSITE" id="PS50157"/>
    </source>
</evidence>
<dbReference type="GO" id="GO:0008270">
    <property type="term" value="F:zinc ion binding"/>
    <property type="evidence" value="ECO:0007669"/>
    <property type="project" value="UniProtKB-KW"/>
</dbReference>
<feature type="compositionally biased region" description="Polar residues" evidence="6">
    <location>
        <begin position="516"/>
        <end position="537"/>
    </location>
</feature>
<evidence type="ECO:0000256" key="2">
    <source>
        <dbReference type="ARBA" id="ARBA00013064"/>
    </source>
</evidence>
<keyword evidence="3" id="KW-0378">Hydrolase</keyword>
<gene>
    <name evidence="8" type="ORF">MSAN_00344100</name>
</gene>
<evidence type="ECO:0000256" key="5">
    <source>
        <dbReference type="PROSITE-ProRule" id="PRU00042"/>
    </source>
</evidence>
<feature type="domain" description="C2H2-type" evidence="7">
    <location>
        <begin position="627"/>
        <end position="654"/>
    </location>
</feature>
<dbReference type="Gene3D" id="3.90.190.10">
    <property type="entry name" value="Protein tyrosine phosphatase superfamily"/>
    <property type="match status" value="1"/>
</dbReference>
<evidence type="ECO:0000256" key="3">
    <source>
        <dbReference type="ARBA" id="ARBA00022801"/>
    </source>
</evidence>
<keyword evidence="5" id="KW-0863">Zinc-finger</keyword>
<keyword evidence="9" id="KW-1185">Reference proteome</keyword>
<keyword evidence="5" id="KW-0862">Zinc</keyword>
<feature type="compositionally biased region" description="Polar residues" evidence="6">
    <location>
        <begin position="861"/>
        <end position="875"/>
    </location>
</feature>
<dbReference type="EMBL" id="JACAZH010000002">
    <property type="protein sequence ID" value="KAF7374595.1"/>
    <property type="molecule type" value="Genomic_DNA"/>
</dbReference>
<dbReference type="Proteomes" id="UP000623467">
    <property type="component" value="Unassembled WGS sequence"/>
</dbReference>
<dbReference type="CDD" id="cd14498">
    <property type="entry name" value="DSP"/>
    <property type="match status" value="1"/>
</dbReference>
<feature type="region of interest" description="Disordered" evidence="6">
    <location>
        <begin position="743"/>
        <end position="765"/>
    </location>
</feature>
<dbReference type="EC" id="3.1.3.48" evidence="2"/>
<comment type="caution">
    <text evidence="8">The sequence shown here is derived from an EMBL/GenBank/DDBJ whole genome shotgun (WGS) entry which is preliminary data.</text>
</comment>
<protein>
    <recommendedName>
        <fullName evidence="2">protein-tyrosine-phosphatase</fullName>
        <ecNumber evidence="2">3.1.3.48</ecNumber>
    </recommendedName>
</protein>
<dbReference type="InterPro" id="IPR020422">
    <property type="entry name" value="TYR_PHOSPHATASE_DUAL_dom"/>
</dbReference>
<sequence>MVEKVAEKAGLAAQDRVPPRVSGGIQFVIDRLTMDSGPAGWFRAEGTSSGMEVTRTPHASFESPSSPPPAVYSESRNYCDQLLYRGRGFPLYVPKPDRNLPLEYQREGVAIGDVGTVTTEGNFDFFFNIYLPANHPINAHIPEDFVPLPSYDASDVRDEDIEDANYVTSPSVRETNGDFSVPGGEFVFACRGPNGAVLALPHGRHLRRLRNILEMREYAAEHAHRWYKHVNEARGRGLVNGSLYLVTGCEKAKSWGMASFYGISLPGQHEFQLSFRPTDANTGRYRWRAPNCDHKQADPPPVDGTPLNQTIFIHAFTISLSETIWGSLFGHVEVAQLVGDSLFPGSSGRGFIPYGGQGSSFIWSLFGGSHGTTTGGRQCSAGAPPHKNVILSDASPIPRVFHPSQMIHERILRQASRATVVITHDDDWRDIFKEAGKGLVEPTFSKLQQAIFNRSEIMEQGGTVFLRPKSKSPELKMELTTSPCAESEETESRVEVATSSDVVPVDPGVYRHAPSPDTSTTGSPGLNSEADSPSPRSDLNPADFETGTQNHNLLSTNASNDIGRPTSRLGEDFTQKLRLQDGPTSLTPPTQSDISPSEGESGRFRPIVSTEAQRRAAAARRKRAPRFFCEICGAGFTARHNLRNHLNAHNSIKDFGCVSGGRGFSTEHVLKRERRCRGISKRASNATTSVTTSSVSGIGRPAGIPGGAGHSLEARGTLPSVTSSVSAMGEAVGIGGALEHGSQAVKTEEGGECSPRIRSPAFRPIKVDPPESAVEFALARSEVPNTTSPMPAINATAPSRCVYVFVILLPPSKCSGGAYFHLFVLSAAYSRKIRFRSPRIQDTADTDLKDDSGSDGPSLFKPSSTFSTDSPQSLTSRSPYISTSAFTFTFSGGAWKSVTCIIENKLYLGNLVAARSTRLLAERRITHVLSVCNDQIPAELPESGMTHMRIPIEDVNCADLLIHLPSACQFIDRAIRFGGAILVHDVQACLASASISFRALISFDRVSAVVQLLSLLIVIMWSHRMSATKALETIRRACDRIWVNPSFHEQLVLFELCRYQPSPSDGIYLRWRYKLNRQLEGILNGSYGKMLKGGHFSKGKREREQYEMKNNGWEIQIK</sequence>
<reference evidence="8" key="1">
    <citation type="submission" date="2020-05" db="EMBL/GenBank/DDBJ databases">
        <title>Mycena genomes resolve the evolution of fungal bioluminescence.</title>
        <authorList>
            <person name="Tsai I.J."/>
        </authorList>
    </citation>
    <scope>NUCLEOTIDE SEQUENCE</scope>
    <source>
        <strain evidence="8">160909Yilan</strain>
    </source>
</reference>
<dbReference type="SUPFAM" id="SSF52799">
    <property type="entry name" value="(Phosphotyrosine protein) phosphatases II"/>
    <property type="match status" value="1"/>
</dbReference>
<dbReference type="PANTHER" id="PTHR45848:SF4">
    <property type="entry name" value="DUAL SPECIFICITY PROTEIN PHOSPHATASE 12"/>
    <property type="match status" value="1"/>
</dbReference>
<accession>A0A8H6Z8Q1</accession>
<evidence type="ECO:0000313" key="9">
    <source>
        <dbReference type="Proteomes" id="UP000623467"/>
    </source>
</evidence>
<keyword evidence="5" id="KW-0479">Metal-binding</keyword>
<dbReference type="InterPro" id="IPR036236">
    <property type="entry name" value="Znf_C2H2_sf"/>
</dbReference>
<evidence type="ECO:0000256" key="6">
    <source>
        <dbReference type="SAM" id="MobiDB-lite"/>
    </source>
</evidence>